<feature type="region of interest" description="Disordered" evidence="1">
    <location>
        <begin position="89"/>
        <end position="132"/>
    </location>
</feature>
<feature type="region of interest" description="Disordered" evidence="1">
    <location>
        <begin position="147"/>
        <end position="194"/>
    </location>
</feature>
<dbReference type="Proteomes" id="UP000696485">
    <property type="component" value="Unassembled WGS sequence"/>
</dbReference>
<feature type="compositionally biased region" description="Acidic residues" evidence="1">
    <location>
        <begin position="392"/>
        <end position="401"/>
    </location>
</feature>
<sequence length="720" mass="80016">MSTTSSIDKTTSLVSLIQEILLAEPAGLTSRDIAHRLVLVQAPYSSSSSSTFIKRVQRILSMYNVAAKNSRGGCFRFSHDNNVWQLSQGQYNHYSPSPHHPKKLPSFQLSRNTSQTTTTQTPTPSTSSLSIISSRVGSSLTTGIMEQVSTWRTGADTDDDDEASLEIYSNPPLNRGSYPSQESRNSSNLSGGSLLNGMEILPTLHQLQFPQHPLEHSDDQDLYHTYPNQQYSNIMPPPSSTVSSFRRHSVSSHRDRASSSRPNRQSLDESGGDQFVPGSNRTNFLSTTAEILARGVRQLESTSKGGMAAASDREQGNNNHSNNSSGFPSPRTTVPSPGIQPIPAFVQPPHQGSSRGDSDSHNRQSSGQGRPLSSPNHNESTHQRNLSRSFGDVDDLLDEDEPMLRPEPVRPKFKHPSRIVKEDPRLRDLGASLQKSLSFNGDDEYQRILDEEDLREHRQSSLQPPRGRHHPYLPRPLRDELSGQRGGPSGQTRGQIEANFRRKGKARAIDPHDEDLQLVSKTPVLLSAINASQTNILSELQNVQRQNERDLVHFRNELYGSLQVAFSTLADQVGSVGKAVTDSETKQHESIQQLGNSIGSAMGEIFAKMTETFQQNQLQQPYMRYQQPPPIRQTSPFVGQSLPNTLSGPFSHAFSTAGSVSGGQSSIWRRNDYTIPREEDEEDEDDDHGRGKRRAVERPLSSSGNRRTVNRPRREFDEKH</sequence>
<keyword evidence="3" id="KW-1185">Reference proteome</keyword>
<feature type="region of interest" description="Disordered" evidence="1">
    <location>
        <begin position="451"/>
        <end position="495"/>
    </location>
</feature>
<proteinExistence type="predicted"/>
<accession>A0A9P5VI42</accession>
<organism evidence="2 3">
    <name type="scientific">Podila minutissima</name>
    <dbReference type="NCBI Taxonomy" id="64525"/>
    <lineage>
        <taxon>Eukaryota</taxon>
        <taxon>Fungi</taxon>
        <taxon>Fungi incertae sedis</taxon>
        <taxon>Mucoromycota</taxon>
        <taxon>Mortierellomycotina</taxon>
        <taxon>Mortierellomycetes</taxon>
        <taxon>Mortierellales</taxon>
        <taxon>Mortierellaceae</taxon>
        <taxon>Podila</taxon>
    </lineage>
</organism>
<gene>
    <name evidence="2" type="ORF">BG006_011420</name>
</gene>
<reference evidence="2" key="1">
    <citation type="journal article" date="2020" name="Fungal Divers.">
        <title>Resolving the Mortierellaceae phylogeny through synthesis of multi-gene phylogenetics and phylogenomics.</title>
        <authorList>
            <person name="Vandepol N."/>
            <person name="Liber J."/>
            <person name="Desiro A."/>
            <person name="Na H."/>
            <person name="Kennedy M."/>
            <person name="Barry K."/>
            <person name="Grigoriev I.V."/>
            <person name="Miller A.N."/>
            <person name="O'Donnell K."/>
            <person name="Stajich J.E."/>
            <person name="Bonito G."/>
        </authorList>
    </citation>
    <scope>NUCLEOTIDE SEQUENCE</scope>
    <source>
        <strain evidence="2">NVP1</strain>
    </source>
</reference>
<feature type="region of interest" description="Disordered" evidence="1">
    <location>
        <begin position="300"/>
        <end position="421"/>
    </location>
</feature>
<dbReference type="EMBL" id="JAAAUY010000981">
    <property type="protein sequence ID" value="KAF9325078.1"/>
    <property type="molecule type" value="Genomic_DNA"/>
</dbReference>
<feature type="compositionally biased region" description="Low complexity" evidence="1">
    <location>
        <begin position="185"/>
        <end position="194"/>
    </location>
</feature>
<comment type="caution">
    <text evidence="2">The sequence shown here is derived from an EMBL/GenBank/DDBJ whole genome shotgun (WGS) entry which is preliminary data.</text>
</comment>
<evidence type="ECO:0000256" key="1">
    <source>
        <dbReference type="SAM" id="MobiDB-lite"/>
    </source>
</evidence>
<feature type="compositionally biased region" description="Polar residues" evidence="1">
    <location>
        <begin position="326"/>
        <end position="335"/>
    </location>
</feature>
<feature type="compositionally biased region" description="Polar residues" evidence="1">
    <location>
        <begin position="363"/>
        <end position="388"/>
    </location>
</feature>
<feature type="compositionally biased region" description="Polar residues" evidence="1">
    <location>
        <begin position="649"/>
        <end position="668"/>
    </location>
</feature>
<feature type="compositionally biased region" description="Low complexity" evidence="1">
    <location>
        <begin position="104"/>
        <end position="132"/>
    </location>
</feature>
<feature type="region of interest" description="Disordered" evidence="1">
    <location>
        <begin position="649"/>
        <end position="720"/>
    </location>
</feature>
<evidence type="ECO:0000313" key="3">
    <source>
        <dbReference type="Proteomes" id="UP000696485"/>
    </source>
</evidence>
<dbReference type="AlphaFoldDB" id="A0A9P5VI42"/>
<name>A0A9P5VI42_9FUNG</name>
<protein>
    <submittedName>
        <fullName evidence="2">Uncharacterized protein</fullName>
    </submittedName>
</protein>
<feature type="region of interest" description="Disordered" evidence="1">
    <location>
        <begin position="214"/>
        <end position="281"/>
    </location>
</feature>
<evidence type="ECO:0000313" key="2">
    <source>
        <dbReference type="EMBL" id="KAF9325078.1"/>
    </source>
</evidence>